<comment type="catalytic activity">
    <reaction evidence="1 5">
        <text>[protein]-peptidylproline (omega=180) = [protein]-peptidylproline (omega=0)</text>
        <dbReference type="Rhea" id="RHEA:16237"/>
        <dbReference type="Rhea" id="RHEA-COMP:10747"/>
        <dbReference type="Rhea" id="RHEA-COMP:10748"/>
        <dbReference type="ChEBI" id="CHEBI:83833"/>
        <dbReference type="ChEBI" id="CHEBI:83834"/>
        <dbReference type="EC" id="5.2.1.8"/>
    </reaction>
</comment>
<dbReference type="EMBL" id="ASPP01004622">
    <property type="protein sequence ID" value="ETO31904.1"/>
    <property type="molecule type" value="Genomic_DNA"/>
</dbReference>
<dbReference type="InterPro" id="IPR046357">
    <property type="entry name" value="PPIase_dom_sf"/>
</dbReference>
<dbReference type="SUPFAM" id="SSF54534">
    <property type="entry name" value="FKBP-like"/>
    <property type="match status" value="2"/>
</dbReference>
<dbReference type="PANTHER" id="PTHR10516">
    <property type="entry name" value="PEPTIDYL-PROLYL CIS-TRANS ISOMERASE"/>
    <property type="match status" value="1"/>
</dbReference>
<comment type="caution">
    <text evidence="7">The sequence shown here is derived from an EMBL/GenBank/DDBJ whole genome shotgun (WGS) entry which is preliminary data.</text>
</comment>
<gene>
    <name evidence="7" type="ORF">RFI_05213</name>
</gene>
<keyword evidence="8" id="KW-1185">Reference proteome</keyword>
<evidence type="ECO:0000256" key="3">
    <source>
        <dbReference type="ARBA" id="ARBA00023110"/>
    </source>
</evidence>
<evidence type="ECO:0000313" key="8">
    <source>
        <dbReference type="Proteomes" id="UP000023152"/>
    </source>
</evidence>
<dbReference type="Gene3D" id="3.10.50.40">
    <property type="match status" value="1"/>
</dbReference>
<name>X6P1G6_RETFI</name>
<dbReference type="Proteomes" id="UP000023152">
    <property type="component" value="Unassembled WGS sequence"/>
</dbReference>
<dbReference type="PANTHER" id="PTHR10516:SF443">
    <property type="entry name" value="FK506-BINDING PROTEIN 59-RELATED"/>
    <property type="match status" value="1"/>
</dbReference>
<dbReference type="AlphaFoldDB" id="X6P1G6"/>
<dbReference type="GO" id="GO:0003755">
    <property type="term" value="F:peptidyl-prolyl cis-trans isomerase activity"/>
    <property type="evidence" value="ECO:0007669"/>
    <property type="project" value="UniProtKB-KW"/>
</dbReference>
<protein>
    <recommendedName>
        <fullName evidence="2 5">peptidylprolyl isomerase</fullName>
        <ecNumber evidence="2 5">5.2.1.8</ecNumber>
    </recommendedName>
</protein>
<evidence type="ECO:0000256" key="2">
    <source>
        <dbReference type="ARBA" id="ARBA00013194"/>
    </source>
</evidence>
<evidence type="ECO:0000259" key="6">
    <source>
        <dbReference type="PROSITE" id="PS50059"/>
    </source>
</evidence>
<sequence>MAKLLNETEAQDLIRVKKRKNFPKFEKPKQDIKAKILEKSDSKIKCKDNDKITLSFNTYVYGGDKHGLLLDSNTNWTGVIGRYELFSPWEKVIKEIALGDKVRVITSQKHSHLYSLPSAKHDTPQLDLESQHLLAELDLLSINDQWRTIKPLEKETGDENTKIEKGDLVSVEYSGFFHGGSKHGEMFDSNNKPQAKPLFFRVGEGKVIKGWDESVTKLCLRSKAKLYISANYAYGDKGTPDKTVPKNQDLIFEIKVLEVKKRES</sequence>
<proteinExistence type="predicted"/>
<keyword evidence="3 5" id="KW-0697">Rotamase</keyword>
<organism evidence="7 8">
    <name type="scientific">Reticulomyxa filosa</name>
    <dbReference type="NCBI Taxonomy" id="46433"/>
    <lineage>
        <taxon>Eukaryota</taxon>
        <taxon>Sar</taxon>
        <taxon>Rhizaria</taxon>
        <taxon>Retaria</taxon>
        <taxon>Foraminifera</taxon>
        <taxon>Monothalamids</taxon>
        <taxon>Reticulomyxidae</taxon>
        <taxon>Reticulomyxa</taxon>
    </lineage>
</organism>
<reference evidence="7 8" key="1">
    <citation type="journal article" date="2013" name="Curr. Biol.">
        <title>The Genome of the Foraminiferan Reticulomyxa filosa.</title>
        <authorList>
            <person name="Glockner G."/>
            <person name="Hulsmann N."/>
            <person name="Schleicher M."/>
            <person name="Noegel A.A."/>
            <person name="Eichinger L."/>
            <person name="Gallinger C."/>
            <person name="Pawlowski J."/>
            <person name="Sierra R."/>
            <person name="Euteneuer U."/>
            <person name="Pillet L."/>
            <person name="Moustafa A."/>
            <person name="Platzer M."/>
            <person name="Groth M."/>
            <person name="Szafranski K."/>
            <person name="Schliwa M."/>
        </authorList>
    </citation>
    <scope>NUCLEOTIDE SEQUENCE [LARGE SCALE GENOMIC DNA]</scope>
</reference>
<dbReference type="OrthoDB" id="1902587at2759"/>
<dbReference type="Pfam" id="PF00254">
    <property type="entry name" value="FKBP_C"/>
    <property type="match status" value="1"/>
</dbReference>
<dbReference type="EC" id="5.2.1.8" evidence="2 5"/>
<feature type="domain" description="PPIase FKBP-type" evidence="6">
    <location>
        <begin position="166"/>
        <end position="260"/>
    </location>
</feature>
<dbReference type="PROSITE" id="PS50059">
    <property type="entry name" value="FKBP_PPIASE"/>
    <property type="match status" value="1"/>
</dbReference>
<keyword evidence="4 5" id="KW-0413">Isomerase</keyword>
<dbReference type="InterPro" id="IPR001179">
    <property type="entry name" value="PPIase_FKBP_dom"/>
</dbReference>
<evidence type="ECO:0000256" key="5">
    <source>
        <dbReference type="PROSITE-ProRule" id="PRU00277"/>
    </source>
</evidence>
<evidence type="ECO:0000256" key="4">
    <source>
        <dbReference type="ARBA" id="ARBA00023235"/>
    </source>
</evidence>
<dbReference type="InterPro" id="IPR050689">
    <property type="entry name" value="FKBP-type_PPIase"/>
</dbReference>
<evidence type="ECO:0000313" key="7">
    <source>
        <dbReference type="EMBL" id="ETO31904.1"/>
    </source>
</evidence>
<accession>X6P1G6</accession>
<evidence type="ECO:0000256" key="1">
    <source>
        <dbReference type="ARBA" id="ARBA00000971"/>
    </source>
</evidence>